<reference evidence="1" key="1">
    <citation type="submission" date="2013-05" db="EMBL/GenBank/DDBJ databases">
        <authorList>
            <person name="Yim A.K.Y."/>
            <person name="Chan T.F."/>
            <person name="Ji K.M."/>
            <person name="Liu X.Y."/>
            <person name="Zhou J.W."/>
            <person name="Li R.Q."/>
            <person name="Yang K.Y."/>
            <person name="Li J."/>
            <person name="Li M."/>
            <person name="Law P.T.W."/>
            <person name="Wu Y.L."/>
            <person name="Cai Z.L."/>
            <person name="Qin H."/>
            <person name="Bao Y."/>
            <person name="Leung R.K.K."/>
            <person name="Ng P.K.S."/>
            <person name="Zou J."/>
            <person name="Zhong X.J."/>
            <person name="Ran P.X."/>
            <person name="Zhong N.S."/>
            <person name="Liu Z.G."/>
            <person name="Tsui S.K.W."/>
        </authorList>
    </citation>
    <scope>NUCLEOTIDE SEQUENCE</scope>
    <source>
        <strain evidence="1">Derf</strain>
        <tissue evidence="1">Whole organism</tissue>
    </source>
</reference>
<evidence type="ECO:0000313" key="1">
    <source>
        <dbReference type="EMBL" id="KAH9517504.1"/>
    </source>
</evidence>
<proteinExistence type="predicted"/>
<protein>
    <submittedName>
        <fullName evidence="1">Uncharacterized protein</fullName>
    </submittedName>
</protein>
<gene>
    <name evidence="1" type="ORF">DERF_008177</name>
</gene>
<dbReference type="Proteomes" id="UP000790347">
    <property type="component" value="Unassembled WGS sequence"/>
</dbReference>
<dbReference type="EMBL" id="ASGP02000003">
    <property type="protein sequence ID" value="KAH9517504.1"/>
    <property type="molecule type" value="Genomic_DNA"/>
</dbReference>
<accession>A0A922I116</accession>
<organism evidence="1 2">
    <name type="scientific">Dermatophagoides farinae</name>
    <name type="common">American house dust mite</name>
    <dbReference type="NCBI Taxonomy" id="6954"/>
    <lineage>
        <taxon>Eukaryota</taxon>
        <taxon>Metazoa</taxon>
        <taxon>Ecdysozoa</taxon>
        <taxon>Arthropoda</taxon>
        <taxon>Chelicerata</taxon>
        <taxon>Arachnida</taxon>
        <taxon>Acari</taxon>
        <taxon>Acariformes</taxon>
        <taxon>Sarcoptiformes</taxon>
        <taxon>Astigmata</taxon>
        <taxon>Psoroptidia</taxon>
        <taxon>Analgoidea</taxon>
        <taxon>Pyroglyphidae</taxon>
        <taxon>Dermatophagoidinae</taxon>
        <taxon>Dermatophagoides</taxon>
    </lineage>
</organism>
<sequence>MLTLVLISVNNSDRSSRCNERKLKFWKNVKRAQTPEDWTKMLTEIKKMALDFSKIRQEKVSAVPNLDEVVD</sequence>
<reference evidence="1" key="2">
    <citation type="journal article" date="2022" name="Res Sq">
        <title>Comparative Genomics Reveals Insights into the Divergent Evolution of Astigmatic Mites and Household Pest Adaptations.</title>
        <authorList>
            <person name="Xiong Q."/>
            <person name="Wan A.T.-Y."/>
            <person name="Liu X.-Y."/>
            <person name="Fung C.S.-H."/>
            <person name="Xiao X."/>
            <person name="Malainual N."/>
            <person name="Hou J."/>
            <person name="Wang L."/>
            <person name="Wang M."/>
            <person name="Yang K."/>
            <person name="Cui Y."/>
            <person name="Leung E."/>
            <person name="Nong W."/>
            <person name="Shin S.-K."/>
            <person name="Au S."/>
            <person name="Jeong K.Y."/>
            <person name="Chew F.T."/>
            <person name="Hui J."/>
            <person name="Leung T.F."/>
            <person name="Tungtrongchitr A."/>
            <person name="Zhong N."/>
            <person name="Liu Z."/>
            <person name="Tsui S."/>
        </authorList>
    </citation>
    <scope>NUCLEOTIDE SEQUENCE</scope>
    <source>
        <strain evidence="1">Derf</strain>
        <tissue evidence="1">Whole organism</tissue>
    </source>
</reference>
<name>A0A922I116_DERFA</name>
<dbReference type="AlphaFoldDB" id="A0A922I116"/>
<keyword evidence="2" id="KW-1185">Reference proteome</keyword>
<evidence type="ECO:0000313" key="2">
    <source>
        <dbReference type="Proteomes" id="UP000790347"/>
    </source>
</evidence>
<comment type="caution">
    <text evidence="1">The sequence shown here is derived from an EMBL/GenBank/DDBJ whole genome shotgun (WGS) entry which is preliminary data.</text>
</comment>